<feature type="region of interest" description="Disordered" evidence="1">
    <location>
        <begin position="558"/>
        <end position="581"/>
    </location>
</feature>
<dbReference type="GeneID" id="98122019"/>
<evidence type="ECO:0000313" key="3">
    <source>
        <dbReference type="EMBL" id="KAL2271867.1"/>
    </source>
</evidence>
<keyword evidence="4" id="KW-1185">Reference proteome</keyword>
<dbReference type="RefSeq" id="XP_070870591.1">
    <property type="nucleotide sequence ID" value="XM_071007375.1"/>
</dbReference>
<feature type="region of interest" description="Disordered" evidence="1">
    <location>
        <begin position="508"/>
        <end position="528"/>
    </location>
</feature>
<comment type="caution">
    <text evidence="3">The sequence shown here is derived from an EMBL/GenBank/DDBJ whole genome shotgun (WGS) entry which is preliminary data.</text>
</comment>
<feature type="region of interest" description="Disordered" evidence="1">
    <location>
        <begin position="309"/>
        <end position="329"/>
    </location>
</feature>
<accession>A0ABR4DNI9</accession>
<gene>
    <name evidence="3" type="ORF">VTJ83DRAFT_1238</name>
</gene>
<sequence>MASVRRGQLPLSVQLPTAPAPSAAPLLLPDLPSISALFLIDFDVKAGYTIVWKRAVDGLELEGTVEYKSLPSGLHTVPEDLIYFVHDGAHAGLSAFVNIPTDEEATRHARMIAVGVLVPLSFGRLGRAWRHAKNLKAMASSLAADRDQTQLLEKYWDDHGVTETTAPQPLKDLPLESPLLSARPIRPTLGRQGHARNRSASDGAALVPPGHHLSPFHPAWSLTALLDTFGPLIFPVHRAALLRKRILISCHAPVHEVCNFVYDISVLSNIPLSVCDIIDPSAPVQRLRPLFCIGIHDISSLQEYQAASKRRAAAGDDDDEDGTTSRDDAGAGWVACTTDSILAMKDGLWDMLITMPPPHAANAKERVWPTVECPKGVPVKATQRDLRRFRSLVQGLSRFAPAASSCRPGADSHDSAASDSPARASATGAGTRLSKASGSRPGTAASNATSALISTSATTIDTDTIVEPTTWAALAYNGFMWWASAGEKRHSDEVEEQSRDNTLLSDLVNPVSPAMSGGPGTSPDLSRRKASFSEAAAAGGASLVNSLASLRAVAESSSARAASWGQEEEGAGDDDTADDDANSDEVQARIELAVVAYFHRLTTLFMTVLADIVDSSDDDDLLDLPGLGLDAGDAPAGREGDEERTRLLSPSRAEDEDTAAGGEGAGGSEEGSSLPWVRVDSDALAEMGLDVWSQADADFVQEVAARYFARRAHVETKGVEVCGVRVC</sequence>
<feature type="region of interest" description="Disordered" evidence="1">
    <location>
        <begin position="402"/>
        <end position="446"/>
    </location>
</feature>
<feature type="compositionally biased region" description="Basic and acidic residues" evidence="1">
    <location>
        <begin position="636"/>
        <end position="646"/>
    </location>
</feature>
<evidence type="ECO:0000256" key="1">
    <source>
        <dbReference type="SAM" id="MobiDB-lite"/>
    </source>
</evidence>
<feature type="region of interest" description="Disordered" evidence="1">
    <location>
        <begin position="629"/>
        <end position="674"/>
    </location>
</feature>
<organism evidence="3 4">
    <name type="scientific">Remersonia thermophila</name>
    <dbReference type="NCBI Taxonomy" id="72144"/>
    <lineage>
        <taxon>Eukaryota</taxon>
        <taxon>Fungi</taxon>
        <taxon>Dikarya</taxon>
        <taxon>Ascomycota</taxon>
        <taxon>Pezizomycotina</taxon>
        <taxon>Sordariomycetes</taxon>
        <taxon>Sordariomycetidae</taxon>
        <taxon>Sordariales</taxon>
        <taxon>Sordariales incertae sedis</taxon>
        <taxon>Remersonia</taxon>
    </lineage>
</organism>
<dbReference type="PANTHER" id="PTHR28153:SF1">
    <property type="entry name" value="DUF4484 DOMAIN-CONTAINING PROTEIN"/>
    <property type="match status" value="1"/>
</dbReference>
<dbReference type="InterPro" id="IPR053056">
    <property type="entry name" value="Lipid_Metab_Assoc_Protein"/>
</dbReference>
<feature type="domain" description="DUF4484" evidence="2">
    <location>
        <begin position="466"/>
        <end position="727"/>
    </location>
</feature>
<dbReference type="InterPro" id="IPR018626">
    <property type="entry name" value="LCHN/Anr2"/>
</dbReference>
<dbReference type="Pfam" id="PF09804">
    <property type="entry name" value="DENND11"/>
    <property type="match status" value="1"/>
</dbReference>
<protein>
    <recommendedName>
        <fullName evidence="2">DUF4484 domain-containing protein</fullName>
    </recommendedName>
</protein>
<dbReference type="Proteomes" id="UP001600064">
    <property type="component" value="Unassembled WGS sequence"/>
</dbReference>
<evidence type="ECO:0000313" key="4">
    <source>
        <dbReference type="Proteomes" id="UP001600064"/>
    </source>
</evidence>
<feature type="compositionally biased region" description="Low complexity" evidence="1">
    <location>
        <begin position="417"/>
        <end position="426"/>
    </location>
</feature>
<feature type="compositionally biased region" description="Acidic residues" evidence="1">
    <location>
        <begin position="566"/>
        <end position="581"/>
    </location>
</feature>
<dbReference type="PANTHER" id="PTHR28153">
    <property type="entry name" value="PROTEIN, PUTATIVE-RELATED"/>
    <property type="match status" value="1"/>
</dbReference>
<reference evidence="3 4" key="1">
    <citation type="journal article" date="2024" name="Commun. Biol.">
        <title>Comparative genomic analysis of thermophilic fungi reveals convergent evolutionary adaptations and gene losses.</title>
        <authorList>
            <person name="Steindorff A.S."/>
            <person name="Aguilar-Pontes M.V."/>
            <person name="Robinson A.J."/>
            <person name="Andreopoulos B."/>
            <person name="LaButti K."/>
            <person name="Kuo A."/>
            <person name="Mondo S."/>
            <person name="Riley R."/>
            <person name="Otillar R."/>
            <person name="Haridas S."/>
            <person name="Lipzen A."/>
            <person name="Grimwood J."/>
            <person name="Schmutz J."/>
            <person name="Clum A."/>
            <person name="Reid I.D."/>
            <person name="Moisan M.C."/>
            <person name="Butler G."/>
            <person name="Nguyen T.T.M."/>
            <person name="Dewar K."/>
            <person name="Conant G."/>
            <person name="Drula E."/>
            <person name="Henrissat B."/>
            <person name="Hansel C."/>
            <person name="Singer S."/>
            <person name="Hutchinson M.I."/>
            <person name="de Vries R.P."/>
            <person name="Natvig D.O."/>
            <person name="Powell A.J."/>
            <person name="Tsang A."/>
            <person name="Grigoriev I.V."/>
        </authorList>
    </citation>
    <scope>NUCLEOTIDE SEQUENCE [LARGE SCALE GENOMIC DNA]</scope>
    <source>
        <strain evidence="3 4">ATCC 22073</strain>
    </source>
</reference>
<proteinExistence type="predicted"/>
<name>A0ABR4DNI9_9PEZI</name>
<dbReference type="EMBL" id="JAZGUE010000001">
    <property type="protein sequence ID" value="KAL2271867.1"/>
    <property type="molecule type" value="Genomic_DNA"/>
</dbReference>
<dbReference type="Pfam" id="PF14831">
    <property type="entry name" value="DUF4484"/>
    <property type="match status" value="1"/>
</dbReference>
<evidence type="ECO:0000259" key="2">
    <source>
        <dbReference type="Pfam" id="PF14831"/>
    </source>
</evidence>
<dbReference type="InterPro" id="IPR028115">
    <property type="entry name" value="DUF4484"/>
</dbReference>